<organism evidence="5 6">
    <name type="scientific">Mycobacterium colombiense</name>
    <dbReference type="NCBI Taxonomy" id="339268"/>
    <lineage>
        <taxon>Bacteria</taxon>
        <taxon>Bacillati</taxon>
        <taxon>Actinomycetota</taxon>
        <taxon>Actinomycetes</taxon>
        <taxon>Mycobacteriales</taxon>
        <taxon>Mycobacteriaceae</taxon>
        <taxon>Mycobacterium</taxon>
        <taxon>Mycobacterium avium complex (MAC)</taxon>
    </lineage>
</organism>
<dbReference type="AlphaFoldDB" id="A0A329LFK5"/>
<sequence length="365" mass="38566">MWCWWTPTAASRPHSTSQTTSWARSRVELMTNPFAGPNPFQPNPFGGGVPGQPPPPPPPAPPRDEANMLATLSVVFAFVFAPAGLILGHLGLAQIRRTGQRGRDRALVGVTLSYVFIAVVVVALIVRAMLPDSAPTHVAVPATTTTKPPSGTTPRPAAPPRPPIVTPSDLPGLLPSLDEVKNITGDQVLVGYEPTSQPGSKYQLVNRPECSAVFAAGAPNTYDMQGALRYYATMMMETNNPRTPTEAGQAVVAYRDAAAAQAQLEKIQAIWHQCANSAMTLLPAPDKKGNVAVALTVMTPVDAGGGISTIEVIAQQLSPRLGTYRAIAAKNNVLVDVMILMAETVGRGPHAALDITNFILNKIPG</sequence>
<feature type="compositionally biased region" description="Low complexity" evidence="1">
    <location>
        <begin position="139"/>
        <end position="155"/>
    </location>
</feature>
<proteinExistence type="predicted"/>
<dbReference type="InterPro" id="IPR026954">
    <property type="entry name" value="PknH-like_Extracell"/>
</dbReference>
<name>A0A329LFK5_9MYCO</name>
<dbReference type="Pfam" id="PF14032">
    <property type="entry name" value="PknH_C"/>
    <property type="match status" value="1"/>
</dbReference>
<evidence type="ECO:0000259" key="3">
    <source>
        <dbReference type="Pfam" id="PF13828"/>
    </source>
</evidence>
<protein>
    <submittedName>
        <fullName evidence="5">Nuclease PIN</fullName>
    </submittedName>
</protein>
<evidence type="ECO:0000256" key="2">
    <source>
        <dbReference type="SAM" id="Phobius"/>
    </source>
</evidence>
<feature type="transmembrane region" description="Helical" evidence="2">
    <location>
        <begin position="107"/>
        <end position="130"/>
    </location>
</feature>
<dbReference type="Gene3D" id="3.40.1000.70">
    <property type="entry name" value="PknH-like extracellular domain"/>
    <property type="match status" value="1"/>
</dbReference>
<dbReference type="Proteomes" id="UP000250915">
    <property type="component" value="Unassembled WGS sequence"/>
</dbReference>
<dbReference type="Pfam" id="PF13828">
    <property type="entry name" value="DUF4190"/>
    <property type="match status" value="1"/>
</dbReference>
<dbReference type="OrthoDB" id="4696396at2"/>
<keyword evidence="2" id="KW-0472">Membrane</keyword>
<reference evidence="5 6" key="1">
    <citation type="submission" date="2018-06" db="EMBL/GenBank/DDBJ databases">
        <title>NTM in soil in Japan.</title>
        <authorList>
            <person name="Ohya K."/>
        </authorList>
    </citation>
    <scope>NUCLEOTIDE SEQUENCE [LARGE SCALE GENOMIC DNA]</scope>
    <source>
        <strain evidence="5 6">GF28</strain>
    </source>
</reference>
<dbReference type="InterPro" id="IPR038232">
    <property type="entry name" value="PknH-like_Extracell_sf"/>
</dbReference>
<evidence type="ECO:0000259" key="4">
    <source>
        <dbReference type="Pfam" id="PF14032"/>
    </source>
</evidence>
<feature type="transmembrane region" description="Helical" evidence="2">
    <location>
        <begin position="68"/>
        <end position="95"/>
    </location>
</feature>
<feature type="compositionally biased region" description="Pro residues" evidence="1">
    <location>
        <begin position="156"/>
        <end position="165"/>
    </location>
</feature>
<feature type="compositionally biased region" description="Pro residues" evidence="1">
    <location>
        <begin position="51"/>
        <end position="61"/>
    </location>
</feature>
<evidence type="ECO:0000313" key="6">
    <source>
        <dbReference type="Proteomes" id="UP000250915"/>
    </source>
</evidence>
<keyword evidence="2" id="KW-0812">Transmembrane</keyword>
<feature type="domain" description="DUF4190" evidence="3">
    <location>
        <begin position="71"/>
        <end position="123"/>
    </location>
</feature>
<evidence type="ECO:0000256" key="1">
    <source>
        <dbReference type="SAM" id="MobiDB-lite"/>
    </source>
</evidence>
<dbReference type="EMBL" id="QMEV01000055">
    <property type="protein sequence ID" value="RAV06925.1"/>
    <property type="molecule type" value="Genomic_DNA"/>
</dbReference>
<comment type="caution">
    <text evidence="5">The sequence shown here is derived from an EMBL/GenBank/DDBJ whole genome shotgun (WGS) entry which is preliminary data.</text>
</comment>
<evidence type="ECO:0000313" key="5">
    <source>
        <dbReference type="EMBL" id="RAV06925.1"/>
    </source>
</evidence>
<feature type="region of interest" description="Disordered" evidence="1">
    <location>
        <begin position="139"/>
        <end position="171"/>
    </location>
</feature>
<keyword evidence="2" id="KW-1133">Transmembrane helix</keyword>
<feature type="domain" description="PknH-like extracellular" evidence="4">
    <location>
        <begin position="165"/>
        <end position="362"/>
    </location>
</feature>
<gene>
    <name evidence="5" type="ORF">DQP57_20210</name>
</gene>
<feature type="region of interest" description="Disordered" evidence="1">
    <location>
        <begin position="40"/>
        <end position="65"/>
    </location>
</feature>
<accession>A0A329LFK5</accession>
<dbReference type="InterPro" id="IPR025241">
    <property type="entry name" value="DUF4190"/>
</dbReference>